<keyword evidence="2" id="KW-0645">Protease</keyword>
<dbReference type="Proteomes" id="UP000809829">
    <property type="component" value="Unassembled WGS sequence"/>
</dbReference>
<comment type="caution">
    <text evidence="2">The sequence shown here is derived from an EMBL/GenBank/DDBJ whole genome shotgun (WGS) entry which is preliminary data.</text>
</comment>
<gene>
    <name evidence="2" type="ORF">JOC83_000395</name>
</gene>
<feature type="transmembrane region" description="Helical" evidence="1">
    <location>
        <begin position="103"/>
        <end position="125"/>
    </location>
</feature>
<accession>A0ABS2QSR1</accession>
<sequence length="173" mass="19279">MADQTKESNEMSQQQNKGNEEASFLAKTAIIGLVGGILWSFVGYLSYLFNFSEVSPSMILQPWVLGAWKETWIGTVVSILLLGVLSIVVALLYYAVLKRFKSMWVGIGYGLLLWALVFFVLNPIFPNVKSIWELEVNTIISTVCVYILYGVFVGYSISFEAAEIETKSHSSNA</sequence>
<dbReference type="GO" id="GO:0006508">
    <property type="term" value="P:proteolysis"/>
    <property type="evidence" value="ECO:0007669"/>
    <property type="project" value="UniProtKB-KW"/>
</dbReference>
<keyword evidence="2" id="KW-0378">Hydrolase</keyword>
<organism evidence="2 3">
    <name type="scientific">Priestia iocasae</name>
    <dbReference type="NCBI Taxonomy" id="2291674"/>
    <lineage>
        <taxon>Bacteria</taxon>
        <taxon>Bacillati</taxon>
        <taxon>Bacillota</taxon>
        <taxon>Bacilli</taxon>
        <taxon>Bacillales</taxon>
        <taxon>Bacillaceae</taxon>
        <taxon>Priestia</taxon>
    </lineage>
</organism>
<dbReference type="InterPro" id="IPR024563">
    <property type="entry name" value="YqhR"/>
</dbReference>
<dbReference type="Pfam" id="PF11085">
    <property type="entry name" value="YqhR"/>
    <property type="match status" value="1"/>
</dbReference>
<protein>
    <submittedName>
        <fullName evidence="2">Zn-dependent protease with chaperone function</fullName>
    </submittedName>
</protein>
<keyword evidence="1" id="KW-0812">Transmembrane</keyword>
<feature type="transmembrane region" description="Helical" evidence="1">
    <location>
        <begin position="71"/>
        <end position="96"/>
    </location>
</feature>
<keyword evidence="1" id="KW-0472">Membrane</keyword>
<dbReference type="RefSeq" id="WP_205183007.1">
    <property type="nucleotide sequence ID" value="NZ_JAFBFC010000001.1"/>
</dbReference>
<name>A0ABS2QSR1_9BACI</name>
<keyword evidence="1" id="KW-1133">Transmembrane helix</keyword>
<evidence type="ECO:0000313" key="2">
    <source>
        <dbReference type="EMBL" id="MBM7701569.1"/>
    </source>
</evidence>
<evidence type="ECO:0000313" key="3">
    <source>
        <dbReference type="Proteomes" id="UP000809829"/>
    </source>
</evidence>
<reference evidence="2 3" key="1">
    <citation type="submission" date="2021-01" db="EMBL/GenBank/DDBJ databases">
        <title>Genomic Encyclopedia of Type Strains, Phase IV (KMG-IV): sequencing the most valuable type-strain genomes for metagenomic binning, comparative biology and taxonomic classification.</title>
        <authorList>
            <person name="Goeker M."/>
        </authorList>
    </citation>
    <scope>NUCLEOTIDE SEQUENCE [LARGE SCALE GENOMIC DNA]</scope>
    <source>
        <strain evidence="2 3">DSM 104297</strain>
    </source>
</reference>
<dbReference type="GO" id="GO:0008233">
    <property type="term" value="F:peptidase activity"/>
    <property type="evidence" value="ECO:0007669"/>
    <property type="project" value="UniProtKB-KW"/>
</dbReference>
<feature type="transmembrane region" description="Helical" evidence="1">
    <location>
        <begin position="137"/>
        <end position="157"/>
    </location>
</feature>
<dbReference type="EMBL" id="JAFBFC010000001">
    <property type="protein sequence ID" value="MBM7701569.1"/>
    <property type="molecule type" value="Genomic_DNA"/>
</dbReference>
<feature type="transmembrane region" description="Helical" evidence="1">
    <location>
        <begin position="24"/>
        <end position="51"/>
    </location>
</feature>
<proteinExistence type="predicted"/>
<keyword evidence="3" id="KW-1185">Reference proteome</keyword>
<evidence type="ECO:0000256" key="1">
    <source>
        <dbReference type="SAM" id="Phobius"/>
    </source>
</evidence>